<dbReference type="EMBL" id="KQ982649">
    <property type="protein sequence ID" value="KYQ53039.1"/>
    <property type="molecule type" value="Genomic_DNA"/>
</dbReference>
<name>A0A151WYT6_9HYME</name>
<reference evidence="2 3" key="1">
    <citation type="submission" date="2015-09" db="EMBL/GenBank/DDBJ databases">
        <title>Trachymyrmex zeteki WGS genome.</title>
        <authorList>
            <person name="Nygaard S."/>
            <person name="Hu H."/>
            <person name="Boomsma J."/>
            <person name="Zhang G."/>
        </authorList>
    </citation>
    <scope>NUCLEOTIDE SEQUENCE [LARGE SCALE GENOMIC DNA]</scope>
    <source>
        <strain evidence="2">Tzet28-1</strain>
        <tissue evidence="2">Whole body</tissue>
    </source>
</reference>
<gene>
    <name evidence="2" type="ORF">ALC60_07766</name>
</gene>
<accession>A0A151WYT6</accession>
<sequence length="67" mass="7635">MLRKYDAVSRAVARISQSQRNNDVARPENIDHTGVAQRKCKHSSMYGSAYPSRLRKDAPCGRSWRLS</sequence>
<evidence type="ECO:0000313" key="3">
    <source>
        <dbReference type="Proteomes" id="UP000075809"/>
    </source>
</evidence>
<feature type="region of interest" description="Disordered" evidence="1">
    <location>
        <begin position="16"/>
        <end position="67"/>
    </location>
</feature>
<keyword evidence="3" id="KW-1185">Reference proteome</keyword>
<dbReference type="Proteomes" id="UP000075809">
    <property type="component" value="Unassembled WGS sequence"/>
</dbReference>
<protein>
    <submittedName>
        <fullName evidence="2">Uncharacterized protein</fullName>
    </submittedName>
</protein>
<dbReference type="AlphaFoldDB" id="A0A151WYT6"/>
<proteinExistence type="predicted"/>
<evidence type="ECO:0000313" key="2">
    <source>
        <dbReference type="EMBL" id="KYQ53039.1"/>
    </source>
</evidence>
<evidence type="ECO:0000256" key="1">
    <source>
        <dbReference type="SAM" id="MobiDB-lite"/>
    </source>
</evidence>
<organism evidence="2 3">
    <name type="scientific">Mycetomoellerius zeteki</name>
    <dbReference type="NCBI Taxonomy" id="64791"/>
    <lineage>
        <taxon>Eukaryota</taxon>
        <taxon>Metazoa</taxon>
        <taxon>Ecdysozoa</taxon>
        <taxon>Arthropoda</taxon>
        <taxon>Hexapoda</taxon>
        <taxon>Insecta</taxon>
        <taxon>Pterygota</taxon>
        <taxon>Neoptera</taxon>
        <taxon>Endopterygota</taxon>
        <taxon>Hymenoptera</taxon>
        <taxon>Apocrita</taxon>
        <taxon>Aculeata</taxon>
        <taxon>Formicoidea</taxon>
        <taxon>Formicidae</taxon>
        <taxon>Myrmicinae</taxon>
        <taxon>Mycetomoellerius</taxon>
    </lineage>
</organism>